<dbReference type="Proteomes" id="UP001529510">
    <property type="component" value="Unassembled WGS sequence"/>
</dbReference>
<dbReference type="EMBL" id="JAMKFB020000016">
    <property type="protein sequence ID" value="KAL0171589.1"/>
    <property type="molecule type" value="Genomic_DNA"/>
</dbReference>
<name>A0ABD0PBX9_CIRMR</name>
<protein>
    <submittedName>
        <fullName evidence="1">Uncharacterized protein</fullName>
    </submittedName>
</protein>
<sequence>GIEKLKREDPTWEKTPSWEAMKSAFGGPLSVTWLSPFTDLSCQKDTSDPVPMFPQ</sequence>
<organism evidence="1 2">
    <name type="scientific">Cirrhinus mrigala</name>
    <name type="common">Mrigala</name>
    <dbReference type="NCBI Taxonomy" id="683832"/>
    <lineage>
        <taxon>Eukaryota</taxon>
        <taxon>Metazoa</taxon>
        <taxon>Chordata</taxon>
        <taxon>Craniata</taxon>
        <taxon>Vertebrata</taxon>
        <taxon>Euteleostomi</taxon>
        <taxon>Actinopterygii</taxon>
        <taxon>Neopterygii</taxon>
        <taxon>Teleostei</taxon>
        <taxon>Ostariophysi</taxon>
        <taxon>Cypriniformes</taxon>
        <taxon>Cyprinidae</taxon>
        <taxon>Labeoninae</taxon>
        <taxon>Labeonini</taxon>
        <taxon>Cirrhinus</taxon>
    </lineage>
</organism>
<gene>
    <name evidence="1" type="ORF">M9458_031900</name>
</gene>
<evidence type="ECO:0000313" key="2">
    <source>
        <dbReference type="Proteomes" id="UP001529510"/>
    </source>
</evidence>
<feature type="non-terminal residue" evidence="1">
    <location>
        <position position="55"/>
    </location>
</feature>
<proteinExistence type="predicted"/>
<comment type="caution">
    <text evidence="1">The sequence shown here is derived from an EMBL/GenBank/DDBJ whole genome shotgun (WGS) entry which is preliminary data.</text>
</comment>
<evidence type="ECO:0000313" key="1">
    <source>
        <dbReference type="EMBL" id="KAL0171589.1"/>
    </source>
</evidence>
<accession>A0ABD0PBX9</accession>
<keyword evidence="2" id="KW-1185">Reference proteome</keyword>
<feature type="non-terminal residue" evidence="1">
    <location>
        <position position="1"/>
    </location>
</feature>
<dbReference type="AlphaFoldDB" id="A0ABD0PBX9"/>
<reference evidence="1 2" key="1">
    <citation type="submission" date="2024-05" db="EMBL/GenBank/DDBJ databases">
        <title>Genome sequencing and assembly of Indian major carp, Cirrhinus mrigala (Hamilton, 1822).</title>
        <authorList>
            <person name="Mohindra V."/>
            <person name="Chowdhury L.M."/>
            <person name="Lal K."/>
            <person name="Jena J.K."/>
        </authorList>
    </citation>
    <scope>NUCLEOTIDE SEQUENCE [LARGE SCALE GENOMIC DNA]</scope>
    <source>
        <strain evidence="1">CM1030</strain>
        <tissue evidence="1">Blood</tissue>
    </source>
</reference>